<protein>
    <submittedName>
        <fullName evidence="1">Uncharacterized protein</fullName>
    </submittedName>
</protein>
<evidence type="ECO:0000313" key="2">
    <source>
        <dbReference type="Proteomes" id="UP000187209"/>
    </source>
</evidence>
<gene>
    <name evidence="1" type="ORF">SteCoe_19183</name>
</gene>
<evidence type="ECO:0000313" key="1">
    <source>
        <dbReference type="EMBL" id="OMJ80541.1"/>
    </source>
</evidence>
<sequence length="150" mass="17385">MNSFVNTTEQKEITLGRWTPETPKLERKVHKPNTKIIISSISSGLIRTPQQLHRDYDYLSKTRLLDKRVIKLPVISLSFNCKRNLIRNINKELEDRQDDTIQAKKIRSRETGNLYKFTSIGNATLSFFNKNEGLGMRKSLPGNKKINLKL</sequence>
<organism evidence="1 2">
    <name type="scientific">Stentor coeruleus</name>
    <dbReference type="NCBI Taxonomy" id="5963"/>
    <lineage>
        <taxon>Eukaryota</taxon>
        <taxon>Sar</taxon>
        <taxon>Alveolata</taxon>
        <taxon>Ciliophora</taxon>
        <taxon>Postciliodesmatophora</taxon>
        <taxon>Heterotrichea</taxon>
        <taxon>Heterotrichida</taxon>
        <taxon>Stentoridae</taxon>
        <taxon>Stentor</taxon>
    </lineage>
</organism>
<accession>A0A1R2BV19</accession>
<keyword evidence="2" id="KW-1185">Reference proteome</keyword>
<name>A0A1R2BV19_9CILI</name>
<reference evidence="1 2" key="1">
    <citation type="submission" date="2016-11" db="EMBL/GenBank/DDBJ databases">
        <title>The macronuclear genome of Stentor coeruleus: a giant cell with tiny introns.</title>
        <authorList>
            <person name="Slabodnick M."/>
            <person name="Ruby J.G."/>
            <person name="Reiff S.B."/>
            <person name="Swart E.C."/>
            <person name="Gosai S."/>
            <person name="Prabakaran S."/>
            <person name="Witkowska E."/>
            <person name="Larue G.E."/>
            <person name="Fisher S."/>
            <person name="Freeman R.M."/>
            <person name="Gunawardena J."/>
            <person name="Chu W."/>
            <person name="Stover N.A."/>
            <person name="Gregory B.D."/>
            <person name="Nowacki M."/>
            <person name="Derisi J."/>
            <person name="Roy S.W."/>
            <person name="Marshall W.F."/>
            <person name="Sood P."/>
        </authorList>
    </citation>
    <scope>NUCLEOTIDE SEQUENCE [LARGE SCALE GENOMIC DNA]</scope>
    <source>
        <strain evidence="1">WM001</strain>
    </source>
</reference>
<dbReference type="EMBL" id="MPUH01000419">
    <property type="protein sequence ID" value="OMJ80541.1"/>
    <property type="molecule type" value="Genomic_DNA"/>
</dbReference>
<comment type="caution">
    <text evidence="1">The sequence shown here is derived from an EMBL/GenBank/DDBJ whole genome shotgun (WGS) entry which is preliminary data.</text>
</comment>
<proteinExistence type="predicted"/>
<dbReference type="Proteomes" id="UP000187209">
    <property type="component" value="Unassembled WGS sequence"/>
</dbReference>
<dbReference type="AlphaFoldDB" id="A0A1R2BV19"/>